<dbReference type="OrthoDB" id="204355at2759"/>
<evidence type="ECO:0000256" key="3">
    <source>
        <dbReference type="ARBA" id="ARBA00022771"/>
    </source>
</evidence>
<proteinExistence type="predicted"/>
<keyword evidence="2" id="KW-0547">Nucleotide-binding</keyword>
<feature type="compositionally biased region" description="Basic and acidic residues" evidence="7">
    <location>
        <begin position="12"/>
        <end position="22"/>
    </location>
</feature>
<keyword evidence="5" id="KW-0862">Zinc</keyword>
<dbReference type="Pfam" id="PF00271">
    <property type="entry name" value="Helicase_C"/>
    <property type="match status" value="1"/>
</dbReference>
<dbReference type="EMBL" id="CAKKNE010000002">
    <property type="protein sequence ID" value="CAH0368119.1"/>
    <property type="molecule type" value="Genomic_DNA"/>
</dbReference>
<evidence type="ECO:0000256" key="4">
    <source>
        <dbReference type="ARBA" id="ARBA00022801"/>
    </source>
</evidence>
<dbReference type="InterPro" id="IPR017907">
    <property type="entry name" value="Znf_RING_CS"/>
</dbReference>
<reference evidence="9" key="1">
    <citation type="submission" date="2021-11" db="EMBL/GenBank/DDBJ databases">
        <authorList>
            <consortium name="Genoscope - CEA"/>
            <person name="William W."/>
        </authorList>
    </citation>
    <scope>NUCLEOTIDE SEQUENCE</scope>
</reference>
<dbReference type="GO" id="GO:0005634">
    <property type="term" value="C:nucleus"/>
    <property type="evidence" value="ECO:0007669"/>
    <property type="project" value="TreeGrafter"/>
</dbReference>
<keyword evidence="4" id="KW-0378">Hydrolase</keyword>
<evidence type="ECO:0000256" key="6">
    <source>
        <dbReference type="ARBA" id="ARBA00022840"/>
    </source>
</evidence>
<dbReference type="Pfam" id="PF00176">
    <property type="entry name" value="SNF2-rel_dom"/>
    <property type="match status" value="1"/>
</dbReference>
<feature type="region of interest" description="Disordered" evidence="7">
    <location>
        <begin position="1"/>
        <end position="60"/>
    </location>
</feature>
<dbReference type="InterPro" id="IPR014001">
    <property type="entry name" value="Helicase_ATP-bd"/>
</dbReference>
<evidence type="ECO:0000259" key="8">
    <source>
        <dbReference type="SMART" id="SM00487"/>
    </source>
</evidence>
<dbReference type="GO" id="GO:0016787">
    <property type="term" value="F:hydrolase activity"/>
    <property type="evidence" value="ECO:0007669"/>
    <property type="project" value="UniProtKB-KW"/>
</dbReference>
<keyword evidence="6" id="KW-0067">ATP-binding</keyword>
<dbReference type="GO" id="GO:0008270">
    <property type="term" value="F:zinc ion binding"/>
    <property type="evidence" value="ECO:0007669"/>
    <property type="project" value="UniProtKB-KW"/>
</dbReference>
<feature type="region of interest" description="Disordered" evidence="7">
    <location>
        <begin position="1597"/>
        <end position="1628"/>
    </location>
</feature>
<organism evidence="9 10">
    <name type="scientific">Pelagomonas calceolata</name>
    <dbReference type="NCBI Taxonomy" id="35677"/>
    <lineage>
        <taxon>Eukaryota</taxon>
        <taxon>Sar</taxon>
        <taxon>Stramenopiles</taxon>
        <taxon>Ochrophyta</taxon>
        <taxon>Pelagophyceae</taxon>
        <taxon>Pelagomonadales</taxon>
        <taxon>Pelagomonadaceae</taxon>
        <taxon>Pelagomonas</taxon>
    </lineage>
</organism>
<keyword evidence="1" id="KW-0479">Metal-binding</keyword>
<evidence type="ECO:0000256" key="7">
    <source>
        <dbReference type="SAM" id="MobiDB-lite"/>
    </source>
</evidence>
<protein>
    <recommendedName>
        <fullName evidence="8">Helicase ATP-binding domain-containing protein</fullName>
    </recommendedName>
</protein>
<feature type="compositionally biased region" description="Low complexity" evidence="7">
    <location>
        <begin position="1357"/>
        <end position="1366"/>
    </location>
</feature>
<keyword evidence="3" id="KW-0863">Zinc-finger</keyword>
<accession>A0A8J2SKG9</accession>
<dbReference type="SMART" id="SM00487">
    <property type="entry name" value="DEXDc"/>
    <property type="match status" value="1"/>
</dbReference>
<dbReference type="InterPro" id="IPR001650">
    <property type="entry name" value="Helicase_C-like"/>
</dbReference>
<evidence type="ECO:0000256" key="5">
    <source>
        <dbReference type="ARBA" id="ARBA00022833"/>
    </source>
</evidence>
<dbReference type="SUPFAM" id="SSF52540">
    <property type="entry name" value="P-loop containing nucleoside triphosphate hydrolases"/>
    <property type="match status" value="2"/>
</dbReference>
<feature type="compositionally biased region" description="Acidic residues" evidence="7">
    <location>
        <begin position="1338"/>
        <end position="1348"/>
    </location>
</feature>
<feature type="compositionally biased region" description="Acidic residues" evidence="7">
    <location>
        <begin position="1597"/>
        <end position="1606"/>
    </location>
</feature>
<evidence type="ECO:0000256" key="2">
    <source>
        <dbReference type="ARBA" id="ARBA00022741"/>
    </source>
</evidence>
<dbReference type="GO" id="GO:0005524">
    <property type="term" value="F:ATP binding"/>
    <property type="evidence" value="ECO:0007669"/>
    <property type="project" value="UniProtKB-KW"/>
</dbReference>
<dbReference type="InterPro" id="IPR050628">
    <property type="entry name" value="SNF2_RAD54_helicase_TF"/>
</dbReference>
<dbReference type="InterPro" id="IPR038718">
    <property type="entry name" value="SNF2-like_sf"/>
</dbReference>
<dbReference type="Gene3D" id="3.40.50.10810">
    <property type="entry name" value="Tandem AAA-ATPase domain"/>
    <property type="match status" value="1"/>
</dbReference>
<dbReference type="InterPro" id="IPR027417">
    <property type="entry name" value="P-loop_NTPase"/>
</dbReference>
<dbReference type="PROSITE" id="PS00518">
    <property type="entry name" value="ZF_RING_1"/>
    <property type="match status" value="1"/>
</dbReference>
<evidence type="ECO:0000313" key="10">
    <source>
        <dbReference type="Proteomes" id="UP000789595"/>
    </source>
</evidence>
<feature type="domain" description="Helicase ATP-binding" evidence="8">
    <location>
        <begin position="332"/>
        <end position="618"/>
    </location>
</feature>
<evidence type="ECO:0000313" key="9">
    <source>
        <dbReference type="EMBL" id="CAH0368119.1"/>
    </source>
</evidence>
<keyword evidence="10" id="KW-1185">Reference proteome</keyword>
<dbReference type="Proteomes" id="UP000789595">
    <property type="component" value="Unassembled WGS sequence"/>
</dbReference>
<name>A0A8J2SKG9_9STRA</name>
<sequence>MPPKRKSTVTVKTEKVKTEKKPAKPAAKKPAKRAAAEGDAKPKRAKKPRVKAEPGPRTLALPPAAATIGFASGAPRAPVRTGEVRVGPRARFARPIEKFERLERNGTVYQWSSEASGAMTMQWTAVDEPCRFVGSRTLEFSLPSGTDASSVVKKLCRGVKATRKETQRHYGPVNYDNDGEAAKPNDGVTTTVRRLEDDVAAGKILAQDDDAATFLASAASLASPAQLPKNMPPCLKCLCYVTKVEGADFTVEIRAYATRVLFYLIADPSVRNVLNGLTTLAGAVTPRAAPPTQLDLFATSSQNGSAAPFTLEGVMRSAEHTGCAEDPQPSRIALPMKPYQLQAIRWMRQMEGRNLNDLFWEKRAFADGGEYWFAPDLGECRLEEPPTASGGLLCDEISMGKTVELLGLVCAAPATVEQLKAPGLAKNHNEEGPLVASRATLIVVPPALVSQWVNEITKSIVASNPLSVKVFVTDKKREALIAPRSKGSQKKSEEFFAVRKRSLERLADHDIVIVTYNTMQAGGPYSGRGDVNPLAQIRWTRVVLDEMQMVSSPNTAVARTCAALHTTSRWMVSGTPLTQGIQDLNGELRFLGVLPFSLSDATDGFWSHCVQKPWSEQDPVALERLELLLRRVALRRSKAQVWASGPAEGRPILELPARGDRVVAVDLEDGSSEQLALRAIDAAVGAVVGAMPASTTGMSREANRDLSRHKQVCLEVLRQSCVGLDGRVKVQDTRADALTDFRRFNEVCRIYDQRCRDARSRSAQGSGAGVLAYSPPLMTPGDAIAHFGASDRNQAAARQAQGVQDRLARGAREDRTGVGRENFVGHGNANSRARATDRQYSTLTLMQRLHETASYAADLEESRLQFRAGALAGCLWWLLHKLALGAGAAEEHLAADLDAFTDAQRAFVVRRRRRAIARFVINFGLRPADVRRHLAKRGVAETAPVLERIEALVDGLDDAGALRPGRGPLRIFAWKAAREITQQAAKATAENHLKLITVRELLTRLRSSADEHRTQRDAAAAARDTAQAAATRTLDELRRRRPRDDACREALDAVVAADVRAHAAQVEAASAAHLRSEAAEAASLASDARSQLHVLQQRRGDDALKGLEDEALNHMKAARDGERDYMRALEVLGADATAEQKAAVEAVEKAHAPERDSELVARLGARAAAAGPDKKHELYAAWKRKRDAYVKARKAVLRPMPREARAFFENRGSTKIELQARVEQSGLQDLAKLEEGGKAGKCPVCFASFNTDPNAPSSIASLCYTPCVHAVCLGCAQQQVLSNGVDQAARRGVPRDRAVALANDGRLAAPCVLCRREYVVRDCVLVTEPPRAPPPAPEIEEDDGDEPMADAPPPPLDAARPPEWTPHAPKAALEELAPPSVPVRLADRHAYPNIPPNLLAHILTARQAPSTKMKRLLRDVTAAIAGGPAEKAVVVSSIKPAVQHCVLALKGAGLDCVSVAKGDSADAMQEAVKKWREDPDCAVFVLHAGAAAAGLTLTAARHLFLLEPFLSVGEEAQAMNRCHRIGQERSVSTTSYFLRGTAEERLIAYRSREAQAAGGGGGTDALSVLATAGDVKKMPHHKLRYLAGLAAFVEDMSDDDASDDEPPPAHRRMRDDDSSSSDGDGADY</sequence>
<dbReference type="Gene3D" id="3.40.50.300">
    <property type="entry name" value="P-loop containing nucleotide triphosphate hydrolases"/>
    <property type="match status" value="1"/>
</dbReference>
<gene>
    <name evidence="9" type="ORF">PECAL_2P11690</name>
</gene>
<dbReference type="GO" id="GO:0006281">
    <property type="term" value="P:DNA repair"/>
    <property type="evidence" value="ECO:0007669"/>
    <property type="project" value="TreeGrafter"/>
</dbReference>
<evidence type="ECO:0000256" key="1">
    <source>
        <dbReference type="ARBA" id="ARBA00022723"/>
    </source>
</evidence>
<comment type="caution">
    <text evidence="9">The sequence shown here is derived from an EMBL/GenBank/DDBJ whole genome shotgun (WGS) entry which is preliminary data.</text>
</comment>
<dbReference type="InterPro" id="IPR000330">
    <property type="entry name" value="SNF2_N"/>
</dbReference>
<feature type="region of interest" description="Disordered" evidence="7">
    <location>
        <begin position="1327"/>
        <end position="1366"/>
    </location>
</feature>
<dbReference type="GO" id="GO:0008094">
    <property type="term" value="F:ATP-dependent activity, acting on DNA"/>
    <property type="evidence" value="ECO:0007669"/>
    <property type="project" value="TreeGrafter"/>
</dbReference>
<dbReference type="PANTHER" id="PTHR45626">
    <property type="entry name" value="TRANSCRIPTION TERMINATION FACTOR 2-RELATED"/>
    <property type="match status" value="1"/>
</dbReference>